<dbReference type="AlphaFoldDB" id="A0A3R9Q065"/>
<dbReference type="EMBL" id="RWIT01000002">
    <property type="protein sequence ID" value="RSK50096.1"/>
    <property type="molecule type" value="Genomic_DNA"/>
</dbReference>
<name>A0A3R9Q065_9BACT</name>
<accession>A0A3R9Q065</accession>
<dbReference type="Proteomes" id="UP000273500">
    <property type="component" value="Unassembled WGS sequence"/>
</dbReference>
<dbReference type="RefSeq" id="WP_125418794.1">
    <property type="nucleotide sequence ID" value="NZ_RWIT01000002.1"/>
</dbReference>
<reference evidence="1 2" key="1">
    <citation type="submission" date="2018-12" db="EMBL/GenBank/DDBJ databases">
        <authorList>
            <person name="Feng G."/>
            <person name="Zhu H."/>
        </authorList>
    </citation>
    <scope>NUCLEOTIDE SEQUENCE [LARGE SCALE GENOMIC DNA]</scope>
    <source>
        <strain evidence="1 2">KCTC 12533</strain>
    </source>
</reference>
<comment type="caution">
    <text evidence="1">The sequence shown here is derived from an EMBL/GenBank/DDBJ whole genome shotgun (WGS) entry which is preliminary data.</text>
</comment>
<keyword evidence="2" id="KW-1185">Reference proteome</keyword>
<proteinExistence type="predicted"/>
<organism evidence="1 2">
    <name type="scientific">Hymenobacter rigui</name>
    <dbReference type="NCBI Taxonomy" id="334424"/>
    <lineage>
        <taxon>Bacteria</taxon>
        <taxon>Pseudomonadati</taxon>
        <taxon>Bacteroidota</taxon>
        <taxon>Cytophagia</taxon>
        <taxon>Cytophagales</taxon>
        <taxon>Hymenobacteraceae</taxon>
        <taxon>Hymenobacter</taxon>
    </lineage>
</organism>
<evidence type="ECO:0000313" key="2">
    <source>
        <dbReference type="Proteomes" id="UP000273500"/>
    </source>
</evidence>
<gene>
    <name evidence="1" type="ORF">EI291_05445</name>
</gene>
<dbReference type="OrthoDB" id="880983at2"/>
<sequence length="212" mass="22284">MDCVRPASLTAPAKVDCAVHFGQTVRMAIGRRGAIAAAFATAAALATQAAWNAAITAGGDNKVILTPIYVNPQIPQSEAQFAGENTNESVGGKGFLTGYNSVKYTADFIGLPSAVKKELAKIEEESRAELGVDPVEAVLITPDGRIIYREIDSKPAGIPFSNFYLQSVGSEGFKALNKNTFGLSLDGKWDEDVAIAQAAFDLLNLYPEAGGG</sequence>
<protein>
    <submittedName>
        <fullName evidence="1">Uncharacterized protein</fullName>
    </submittedName>
</protein>
<evidence type="ECO:0000313" key="1">
    <source>
        <dbReference type="EMBL" id="RSK50096.1"/>
    </source>
</evidence>